<dbReference type="OrthoDB" id="10250282at2759"/>
<dbReference type="InterPro" id="IPR044149">
    <property type="entry name" value="Nitrilases_CHs"/>
</dbReference>
<dbReference type="PANTHER" id="PTHR46044">
    <property type="entry name" value="NITRILASE"/>
    <property type="match status" value="1"/>
</dbReference>
<dbReference type="AlphaFoldDB" id="K5VE18"/>
<dbReference type="GeneID" id="18907639"/>
<dbReference type="Proteomes" id="UP000008370">
    <property type="component" value="Unassembled WGS sequence"/>
</dbReference>
<proteinExistence type="inferred from homology"/>
<dbReference type="EMBL" id="JH930468">
    <property type="protein sequence ID" value="EKM61241.1"/>
    <property type="molecule type" value="Genomic_DNA"/>
</dbReference>
<dbReference type="PANTHER" id="PTHR46044:SF1">
    <property type="entry name" value="CN HYDROLASE DOMAIN-CONTAINING PROTEIN"/>
    <property type="match status" value="1"/>
</dbReference>
<dbReference type="Gene3D" id="3.60.110.10">
    <property type="entry name" value="Carbon-nitrogen hydrolase"/>
    <property type="match status" value="1"/>
</dbReference>
<evidence type="ECO:0000313" key="3">
    <source>
        <dbReference type="EMBL" id="EKM61241.1"/>
    </source>
</evidence>
<name>K5VE18_PHACS</name>
<keyword evidence="4" id="KW-1185">Reference proteome</keyword>
<dbReference type="RefSeq" id="XP_007390669.1">
    <property type="nucleotide sequence ID" value="XM_007390607.1"/>
</dbReference>
<dbReference type="STRING" id="650164.K5VE18"/>
<feature type="domain" description="CN hydrolase" evidence="2">
    <location>
        <begin position="7"/>
        <end position="287"/>
    </location>
</feature>
<dbReference type="Pfam" id="PF00795">
    <property type="entry name" value="CN_hydrolase"/>
    <property type="match status" value="1"/>
</dbReference>
<dbReference type="PROSITE" id="PS50263">
    <property type="entry name" value="CN_HYDROLASE"/>
    <property type="match status" value="1"/>
</dbReference>
<sequence>MSGKNVIRASVVQTCSAQYSLSATLDKLDHFTRQAAQEGSQLAVFPEAFIGGYPKFSSFGACVGDRTPEGRDEFLRYYNAAIEVPSSDAVARMEAVSRETSVFLVVGAIERDLGTLYCTAIFVDPIQGYIAKHRKLVPTAMERIIWGQGDETTLPVYQATFNPRGEGHAVKAKVSATICWENYMPLLRTFYYSQGTQIYCAPTVDGRPVWQHTVHHIALEGRCFVLSACQYAEEKDYPEGHAVANANDRVGSNVMIAGGSVIVSPLGTTLAGPLLGQEGVLTADLDMDDIPRGKFDLDVTGHYSRSDVFGFKLLKRDD</sequence>
<evidence type="ECO:0000313" key="4">
    <source>
        <dbReference type="Proteomes" id="UP000008370"/>
    </source>
</evidence>
<evidence type="ECO:0000256" key="1">
    <source>
        <dbReference type="ARBA" id="ARBA00008129"/>
    </source>
</evidence>
<reference evidence="3 4" key="1">
    <citation type="journal article" date="2012" name="BMC Genomics">
        <title>Comparative genomics of the white-rot fungi, Phanerochaete carnosa and P. chrysosporium, to elucidate the genetic basis of the distinct wood types they colonize.</title>
        <authorList>
            <person name="Suzuki H."/>
            <person name="MacDonald J."/>
            <person name="Syed K."/>
            <person name="Salamov A."/>
            <person name="Hori C."/>
            <person name="Aerts A."/>
            <person name="Henrissat B."/>
            <person name="Wiebenga A."/>
            <person name="vanKuyk P.A."/>
            <person name="Barry K."/>
            <person name="Lindquist E."/>
            <person name="LaButti K."/>
            <person name="Lapidus A."/>
            <person name="Lucas S."/>
            <person name="Coutinho P."/>
            <person name="Gong Y."/>
            <person name="Samejima M."/>
            <person name="Mahadevan R."/>
            <person name="Abou-Zaid M."/>
            <person name="de Vries R.P."/>
            <person name="Igarashi K."/>
            <person name="Yadav J.S."/>
            <person name="Grigoriev I.V."/>
            <person name="Master E.R."/>
        </authorList>
    </citation>
    <scope>NUCLEOTIDE SEQUENCE [LARGE SCALE GENOMIC DNA]</scope>
    <source>
        <strain evidence="3 4">HHB-10118-sp</strain>
    </source>
</reference>
<organism evidence="3 4">
    <name type="scientific">Phanerochaete carnosa (strain HHB-10118-sp)</name>
    <name type="common">White-rot fungus</name>
    <name type="synonym">Peniophora carnosa</name>
    <dbReference type="NCBI Taxonomy" id="650164"/>
    <lineage>
        <taxon>Eukaryota</taxon>
        <taxon>Fungi</taxon>
        <taxon>Dikarya</taxon>
        <taxon>Basidiomycota</taxon>
        <taxon>Agaricomycotina</taxon>
        <taxon>Agaricomycetes</taxon>
        <taxon>Polyporales</taxon>
        <taxon>Phanerochaetaceae</taxon>
        <taxon>Phanerochaete</taxon>
    </lineage>
</organism>
<dbReference type="GO" id="GO:0003824">
    <property type="term" value="F:catalytic activity"/>
    <property type="evidence" value="ECO:0007669"/>
    <property type="project" value="InterPro"/>
</dbReference>
<dbReference type="HOGENOM" id="CLU_030130_6_1_1"/>
<dbReference type="InParanoid" id="K5VE18"/>
<protein>
    <recommendedName>
        <fullName evidence="2">CN hydrolase domain-containing protein</fullName>
    </recommendedName>
</protein>
<dbReference type="InterPro" id="IPR036526">
    <property type="entry name" value="C-N_Hydrolase_sf"/>
</dbReference>
<dbReference type="CDD" id="cd07564">
    <property type="entry name" value="nitrilases_CHs"/>
    <property type="match status" value="1"/>
</dbReference>
<gene>
    <name evidence="3" type="ORF">PHACADRAFT_111598</name>
</gene>
<dbReference type="InterPro" id="IPR003010">
    <property type="entry name" value="C-N_Hydrolase"/>
</dbReference>
<dbReference type="KEGG" id="pco:PHACADRAFT_111598"/>
<accession>K5VE18</accession>
<comment type="similarity">
    <text evidence="1">Belongs to the carbon-nitrogen hydrolase superfamily. Nitrilase family.</text>
</comment>
<evidence type="ECO:0000259" key="2">
    <source>
        <dbReference type="PROSITE" id="PS50263"/>
    </source>
</evidence>
<dbReference type="SUPFAM" id="SSF56317">
    <property type="entry name" value="Carbon-nitrogen hydrolase"/>
    <property type="match status" value="1"/>
</dbReference>